<name>A0A6S6TEZ1_9BACT</name>
<dbReference type="AlphaFoldDB" id="A0A6S6TEZ1"/>
<protein>
    <recommendedName>
        <fullName evidence="1">Histidine kinase/HSP90-like ATPase domain-containing protein</fullName>
    </recommendedName>
</protein>
<organism evidence="2">
    <name type="scientific">uncultured Aureispira sp</name>
    <dbReference type="NCBI Taxonomy" id="1331704"/>
    <lineage>
        <taxon>Bacteria</taxon>
        <taxon>Pseudomonadati</taxon>
        <taxon>Bacteroidota</taxon>
        <taxon>Saprospiria</taxon>
        <taxon>Saprospirales</taxon>
        <taxon>Saprospiraceae</taxon>
        <taxon>Aureispira</taxon>
        <taxon>environmental samples</taxon>
    </lineage>
</organism>
<dbReference type="InterPro" id="IPR036890">
    <property type="entry name" value="HATPase_C_sf"/>
</dbReference>
<accession>A0A6S6TEZ1</accession>
<dbReference type="CDD" id="cd16936">
    <property type="entry name" value="HATPase_RsbW-like"/>
    <property type="match status" value="1"/>
</dbReference>
<reference evidence="2" key="1">
    <citation type="submission" date="2020-01" db="EMBL/GenBank/DDBJ databases">
        <authorList>
            <person name="Meier V. D."/>
            <person name="Meier V D."/>
        </authorList>
    </citation>
    <scope>NUCLEOTIDE SEQUENCE</scope>
    <source>
        <strain evidence="2">HLG_WM_MAG_10</strain>
    </source>
</reference>
<dbReference type="Pfam" id="PF13581">
    <property type="entry name" value="HATPase_c_2"/>
    <property type="match status" value="1"/>
</dbReference>
<evidence type="ECO:0000313" key="2">
    <source>
        <dbReference type="EMBL" id="CAA6817855.1"/>
    </source>
</evidence>
<dbReference type="Gene3D" id="3.30.565.10">
    <property type="entry name" value="Histidine kinase-like ATPase, C-terminal domain"/>
    <property type="match status" value="1"/>
</dbReference>
<dbReference type="EMBL" id="CACVAQ010000257">
    <property type="protein sequence ID" value="CAA6817855.1"/>
    <property type="molecule type" value="Genomic_DNA"/>
</dbReference>
<evidence type="ECO:0000259" key="1">
    <source>
        <dbReference type="Pfam" id="PF13581"/>
    </source>
</evidence>
<dbReference type="InterPro" id="IPR003594">
    <property type="entry name" value="HATPase_dom"/>
</dbReference>
<sequence length="137" mass="15581">MNTQKIIIHSNSETFDAIAGLEQFAKMYEIPIVVIQKINIAIKELLFSILGYRTIKEQASPIELALSLSTGGKLIIELRYGGTAFNPFFPNNQAVKKQFYLEDIGSLGLHLVRKCMDSYYYQQENQLNVVSMCKNRV</sequence>
<feature type="domain" description="Histidine kinase/HSP90-like ATPase" evidence="1">
    <location>
        <begin position="18"/>
        <end position="134"/>
    </location>
</feature>
<proteinExistence type="predicted"/>
<gene>
    <name evidence="2" type="ORF">HELGO_WM17324</name>
</gene>